<dbReference type="GO" id="GO:0030435">
    <property type="term" value="P:sporulation resulting in formation of a cellular spore"/>
    <property type="evidence" value="ECO:0007669"/>
    <property type="project" value="UniProtKB-KW"/>
</dbReference>
<protein>
    <recommendedName>
        <fullName evidence="2">Small, acid-soluble spore protein I</fullName>
        <shortName evidence="2">SASP I</shortName>
    </recommendedName>
</protein>
<dbReference type="OrthoDB" id="2453696at2"/>
<dbReference type="NCBIfam" id="TIGR03092">
    <property type="entry name" value="SASP_sspI"/>
    <property type="match status" value="1"/>
</dbReference>
<name>A0A7X3FLE9_9BACL</name>
<evidence type="ECO:0000256" key="2">
    <source>
        <dbReference type="HAMAP-Rule" id="MF_00669"/>
    </source>
</evidence>
<dbReference type="EMBL" id="RHLK01000015">
    <property type="protein sequence ID" value="MVP01800.1"/>
    <property type="molecule type" value="Genomic_DNA"/>
</dbReference>
<keyword evidence="4" id="KW-1185">Reference proteome</keyword>
<comment type="induction">
    <text evidence="2">Expressed only in the forespore compartment of sporulating cells.</text>
</comment>
<comment type="subcellular location">
    <subcellularLocation>
        <location evidence="2">Spore core</location>
    </subcellularLocation>
</comment>
<dbReference type="RefSeq" id="WP_157338224.1">
    <property type="nucleotide sequence ID" value="NZ_RHLK01000015.1"/>
</dbReference>
<evidence type="ECO:0000313" key="4">
    <source>
        <dbReference type="Proteomes" id="UP000490800"/>
    </source>
</evidence>
<evidence type="ECO:0000313" key="3">
    <source>
        <dbReference type="EMBL" id="MVP01800.1"/>
    </source>
</evidence>
<dbReference type="GO" id="GO:0030436">
    <property type="term" value="P:asexual sporulation"/>
    <property type="evidence" value="ECO:0007669"/>
    <property type="project" value="UniProtKB-UniRule"/>
</dbReference>
<dbReference type="AlphaFoldDB" id="A0A7X3FLE9"/>
<organism evidence="3 4">
    <name type="scientific">Paenibacillus lutrae</name>
    <dbReference type="NCBI Taxonomy" id="2078573"/>
    <lineage>
        <taxon>Bacteria</taxon>
        <taxon>Bacillati</taxon>
        <taxon>Bacillota</taxon>
        <taxon>Bacilli</taxon>
        <taxon>Bacillales</taxon>
        <taxon>Paenibacillaceae</taxon>
        <taxon>Paenibacillus</taxon>
    </lineage>
</organism>
<proteinExistence type="evidence at transcript level"/>
<dbReference type="HAMAP" id="MF_00669">
    <property type="entry name" value="SspI"/>
    <property type="match status" value="1"/>
</dbReference>
<dbReference type="Pfam" id="PF14098">
    <property type="entry name" value="SSPI"/>
    <property type="match status" value="1"/>
</dbReference>
<dbReference type="InterPro" id="IPR017525">
    <property type="entry name" value="SspI"/>
</dbReference>
<comment type="similarity">
    <text evidence="2">Belongs to the SspI family.</text>
</comment>
<gene>
    <name evidence="2 3" type="primary">sspI</name>
    <name evidence="3" type="ORF">EDM21_20090</name>
</gene>
<dbReference type="Proteomes" id="UP000490800">
    <property type="component" value="Unassembled WGS sequence"/>
</dbReference>
<sequence length="67" mass="7586">MILSLRQAIVQRVEGKSDQELQEIINDSIDGQEQALPGLGVLFEVIWKNITPETQTELVTTLRQHLT</sequence>
<comment type="caution">
    <text evidence="3">The sequence shown here is derived from an EMBL/GenBank/DDBJ whole genome shotgun (WGS) entry which is preliminary data.</text>
</comment>
<evidence type="ECO:0000256" key="1">
    <source>
        <dbReference type="ARBA" id="ARBA00022969"/>
    </source>
</evidence>
<keyword evidence="1 2" id="KW-0749">Sporulation</keyword>
<reference evidence="3 4" key="1">
    <citation type="journal article" date="2019" name="Microorganisms">
        <title>Paenibacillus lutrae sp. nov., A Chitinolytic Species Isolated from A River Otter in Castril Natural Park, Granada, Spain.</title>
        <authorList>
            <person name="Rodriguez M."/>
            <person name="Reina J.C."/>
            <person name="Bejar V."/>
            <person name="Llamas I."/>
        </authorList>
    </citation>
    <scope>NUCLEOTIDE SEQUENCE [LARGE SCALE GENOMIC DNA]</scope>
    <source>
        <strain evidence="3 4">N10</strain>
    </source>
</reference>
<accession>A0A7X3FLE9</accession>